<evidence type="ECO:0000259" key="2">
    <source>
        <dbReference type="Pfam" id="PF00884"/>
    </source>
</evidence>
<dbReference type="SUPFAM" id="SSF53649">
    <property type="entry name" value="Alkaline phosphatase-like"/>
    <property type="match status" value="1"/>
</dbReference>
<dbReference type="InterPro" id="IPR017850">
    <property type="entry name" value="Alkaline_phosphatase_core_sf"/>
</dbReference>
<protein>
    <submittedName>
        <fullName evidence="3">Arylsulfatase</fullName>
        <ecNumber evidence="3">3.1.6.1</ecNumber>
    </submittedName>
</protein>
<dbReference type="AlphaFoldDB" id="A0A5B9M4J5"/>
<proteinExistence type="predicted"/>
<accession>A0A5B9M4J5</accession>
<dbReference type="Pfam" id="PF00884">
    <property type="entry name" value="Sulfatase"/>
    <property type="match status" value="1"/>
</dbReference>
<evidence type="ECO:0000313" key="4">
    <source>
        <dbReference type="Proteomes" id="UP000321353"/>
    </source>
</evidence>
<evidence type="ECO:0000313" key="3">
    <source>
        <dbReference type="EMBL" id="QEF96051.1"/>
    </source>
</evidence>
<dbReference type="RefSeq" id="WP_147865928.1">
    <property type="nucleotide sequence ID" value="NZ_CP036264.1"/>
</dbReference>
<evidence type="ECO:0000256" key="1">
    <source>
        <dbReference type="SAM" id="SignalP"/>
    </source>
</evidence>
<dbReference type="Proteomes" id="UP000321353">
    <property type="component" value="Chromosome"/>
</dbReference>
<dbReference type="CDD" id="cd16027">
    <property type="entry name" value="SGSH"/>
    <property type="match status" value="1"/>
</dbReference>
<dbReference type="EC" id="3.1.6.1" evidence="3"/>
<dbReference type="EMBL" id="CP036264">
    <property type="protein sequence ID" value="QEF96051.1"/>
    <property type="molecule type" value="Genomic_DNA"/>
</dbReference>
<dbReference type="PANTHER" id="PTHR43751">
    <property type="entry name" value="SULFATASE"/>
    <property type="match status" value="1"/>
</dbReference>
<sequence length="530" mass="58253" precursor="true">MDRILSFALAVAVQCFALSCSAADRPNIVMAFADDWGKYASVYATLEPGGPSDVISTPNFDRLAADGVLFTRAYVSAPSCTPCRSSLLSGQHFWRCGRASILQGATWDFSNPAYPLILEKAGYRIGHTYKVWSPGSPADAPHGGKRTSFNSHGRRFNGFSQVAMKAKDRQAGKAMLLEEVRHNVRSFLDADGDQAVDGDAPFCYWFGPTNCHRKWIAGSGKALWGIDPDDLKGKLPPYLPDVDVVRQDVADYLGEAQAFDASLGVIVEELRRVGQLNNTILVVSGDHGIPGVTRGKCNLYDLGTSVPLAIHWPGGINNPGRVVDDFVSLPDLAPTFLQAAGESIPDVMTARSLVGILESEQDGQVDPARDAVFTGRERHVAEARAGNKPYPQRAIRTDQYLYIINFQPDRWPMGDAAGFGREDGPMPSLEPLRENTRSAFADLDASPTKAWVVLHREEDPQSFEYAVGRRPRFELYDIQADPHCMQNLASDVKHDATRQALHTRLMAELERTGDPRVSDDVVFERSPFTD</sequence>
<keyword evidence="4" id="KW-1185">Reference proteome</keyword>
<dbReference type="GO" id="GO:0004065">
    <property type="term" value="F:arylsulfatase activity"/>
    <property type="evidence" value="ECO:0007669"/>
    <property type="project" value="UniProtKB-EC"/>
</dbReference>
<reference evidence="3 4" key="1">
    <citation type="submission" date="2019-02" db="EMBL/GenBank/DDBJ databases">
        <title>Planctomycetal bacteria perform biofilm scaping via a novel small molecule.</title>
        <authorList>
            <person name="Jeske O."/>
            <person name="Boedeker C."/>
            <person name="Wiegand S."/>
            <person name="Breitling P."/>
            <person name="Kallscheuer N."/>
            <person name="Jogler M."/>
            <person name="Rohde M."/>
            <person name="Petersen J."/>
            <person name="Medema M.H."/>
            <person name="Surup F."/>
            <person name="Jogler C."/>
        </authorList>
    </citation>
    <scope>NUCLEOTIDE SEQUENCE [LARGE SCALE GENOMIC DNA]</scope>
    <source>
        <strain evidence="3 4">Mal15</strain>
    </source>
</reference>
<dbReference type="PROSITE" id="PS51257">
    <property type="entry name" value="PROKAR_LIPOPROTEIN"/>
    <property type="match status" value="1"/>
</dbReference>
<feature type="signal peptide" evidence="1">
    <location>
        <begin position="1"/>
        <end position="22"/>
    </location>
</feature>
<dbReference type="KEGG" id="smam:Mal15_00770"/>
<feature type="domain" description="Sulfatase N-terminal" evidence="2">
    <location>
        <begin position="26"/>
        <end position="341"/>
    </location>
</feature>
<dbReference type="InterPro" id="IPR052701">
    <property type="entry name" value="GAG_Ulvan_Degrading_Sulfatases"/>
</dbReference>
<dbReference type="PANTHER" id="PTHR43751:SF1">
    <property type="entry name" value="SULFATASE ATSG-RELATED"/>
    <property type="match status" value="1"/>
</dbReference>
<keyword evidence="1" id="KW-0732">Signal</keyword>
<organism evidence="3 4">
    <name type="scientific">Stieleria maiorica</name>
    <dbReference type="NCBI Taxonomy" id="2795974"/>
    <lineage>
        <taxon>Bacteria</taxon>
        <taxon>Pseudomonadati</taxon>
        <taxon>Planctomycetota</taxon>
        <taxon>Planctomycetia</taxon>
        <taxon>Pirellulales</taxon>
        <taxon>Pirellulaceae</taxon>
        <taxon>Stieleria</taxon>
    </lineage>
</organism>
<feature type="chain" id="PRO_5022737874" evidence="1">
    <location>
        <begin position="23"/>
        <end position="530"/>
    </location>
</feature>
<keyword evidence="3" id="KW-0378">Hydrolase</keyword>
<dbReference type="Gene3D" id="3.40.720.10">
    <property type="entry name" value="Alkaline Phosphatase, subunit A"/>
    <property type="match status" value="1"/>
</dbReference>
<dbReference type="InterPro" id="IPR000917">
    <property type="entry name" value="Sulfatase_N"/>
</dbReference>
<name>A0A5B9M4J5_9BACT</name>
<gene>
    <name evidence="3" type="ORF">Mal15_00770</name>
</gene>